<dbReference type="SUPFAM" id="SSF50249">
    <property type="entry name" value="Nucleic acid-binding proteins"/>
    <property type="match status" value="1"/>
</dbReference>
<dbReference type="Gene3D" id="1.20.1440.120">
    <property type="entry name" value="Recombination protein O, C-terminal domain"/>
    <property type="match status" value="1"/>
</dbReference>
<evidence type="ECO:0000256" key="7">
    <source>
        <dbReference type="HAMAP-Rule" id="MF_00201"/>
    </source>
</evidence>
<dbReference type="InterPro" id="IPR037278">
    <property type="entry name" value="ARFGAP/RecO"/>
</dbReference>
<comment type="similarity">
    <text evidence="1 7">Belongs to the RecO family.</text>
</comment>
<evidence type="ECO:0000256" key="2">
    <source>
        <dbReference type="ARBA" id="ARBA00021310"/>
    </source>
</evidence>
<evidence type="ECO:0000256" key="5">
    <source>
        <dbReference type="ARBA" id="ARBA00023204"/>
    </source>
</evidence>
<dbReference type="Proteomes" id="UP000231382">
    <property type="component" value="Unassembled WGS sequence"/>
</dbReference>
<protein>
    <recommendedName>
        <fullName evidence="2 7">DNA repair protein RecO</fullName>
    </recommendedName>
    <alternativeName>
        <fullName evidence="6 7">Recombination protein O</fullName>
    </alternativeName>
</protein>
<comment type="function">
    <text evidence="7">Involved in DNA repair and RecF pathway recombination.</text>
</comment>
<keyword evidence="4 7" id="KW-0233">DNA recombination</keyword>
<keyword evidence="3 7" id="KW-0227">DNA damage</keyword>
<evidence type="ECO:0000256" key="3">
    <source>
        <dbReference type="ARBA" id="ARBA00022763"/>
    </source>
</evidence>
<dbReference type="InterPro" id="IPR003717">
    <property type="entry name" value="RecO"/>
</dbReference>
<dbReference type="GO" id="GO:0043590">
    <property type="term" value="C:bacterial nucleoid"/>
    <property type="evidence" value="ECO:0007669"/>
    <property type="project" value="TreeGrafter"/>
</dbReference>
<evidence type="ECO:0000256" key="6">
    <source>
        <dbReference type="ARBA" id="ARBA00033409"/>
    </source>
</evidence>
<evidence type="ECO:0000256" key="4">
    <source>
        <dbReference type="ARBA" id="ARBA00023172"/>
    </source>
</evidence>
<dbReference type="InterPro" id="IPR012340">
    <property type="entry name" value="NA-bd_OB-fold"/>
</dbReference>
<proteinExistence type="inferred from homology"/>
<dbReference type="AlphaFoldDB" id="A0A2H0W732"/>
<dbReference type="Pfam" id="PF11967">
    <property type="entry name" value="RecO_N"/>
    <property type="match status" value="1"/>
</dbReference>
<dbReference type="PANTHER" id="PTHR33991">
    <property type="entry name" value="DNA REPAIR PROTEIN RECO"/>
    <property type="match status" value="1"/>
</dbReference>
<dbReference type="HAMAP" id="MF_00201">
    <property type="entry name" value="RecO"/>
    <property type="match status" value="1"/>
</dbReference>
<dbReference type="Gene3D" id="2.40.50.140">
    <property type="entry name" value="Nucleic acid-binding proteins"/>
    <property type="match status" value="1"/>
</dbReference>
<name>A0A2H0W732_9BACT</name>
<organism evidence="9 10">
    <name type="scientific">Candidatus Berkelbacteria bacterium CG10_big_fil_rev_8_21_14_0_10_43_13</name>
    <dbReference type="NCBI Taxonomy" id="1974514"/>
    <lineage>
        <taxon>Bacteria</taxon>
        <taxon>Candidatus Berkelbacteria</taxon>
    </lineage>
</organism>
<comment type="caution">
    <text evidence="9">The sequence shown here is derived from an EMBL/GenBank/DDBJ whole genome shotgun (WGS) entry which is preliminary data.</text>
</comment>
<evidence type="ECO:0000256" key="1">
    <source>
        <dbReference type="ARBA" id="ARBA00007452"/>
    </source>
</evidence>
<dbReference type="Pfam" id="PF02565">
    <property type="entry name" value="RecO_C"/>
    <property type="match status" value="1"/>
</dbReference>
<sequence length="246" mass="28106">MMHSIKTSGIVLKGTNFGEADKILTIFTERLGKVKVLARGVRKIKSHLAGALEPFILSNLLLHEGKTFYSISGAEIVESFSTIHDDIEKIARVFFLGELIDNFISSEEKSTDIFELFLSTLRSLENNSKDILLLTFQLKIIEAAGYKPVLFDCVHCKQKIEPGNNFWDNLEGGIICQKCQNKFHHGKEISDNAIKLLRFIEKNNFNEIDRLKDDQNIRLEVELILKKYIGNILEKELKSESFLKMI</sequence>
<dbReference type="InterPro" id="IPR042242">
    <property type="entry name" value="RecO_C"/>
</dbReference>
<dbReference type="SUPFAM" id="SSF57863">
    <property type="entry name" value="ArfGap/RecO-like zinc finger"/>
    <property type="match status" value="1"/>
</dbReference>
<accession>A0A2H0W732</accession>
<feature type="domain" description="DNA replication/recombination mediator RecO N-terminal" evidence="8">
    <location>
        <begin position="2"/>
        <end position="80"/>
    </location>
</feature>
<gene>
    <name evidence="7 9" type="primary">recO</name>
    <name evidence="9" type="ORF">COT78_01515</name>
</gene>
<dbReference type="PANTHER" id="PTHR33991:SF1">
    <property type="entry name" value="DNA REPAIR PROTEIN RECO"/>
    <property type="match status" value="1"/>
</dbReference>
<evidence type="ECO:0000313" key="10">
    <source>
        <dbReference type="Proteomes" id="UP000231382"/>
    </source>
</evidence>
<dbReference type="EMBL" id="PEZW01000009">
    <property type="protein sequence ID" value="PIS07892.1"/>
    <property type="molecule type" value="Genomic_DNA"/>
</dbReference>
<evidence type="ECO:0000313" key="9">
    <source>
        <dbReference type="EMBL" id="PIS07892.1"/>
    </source>
</evidence>
<dbReference type="GO" id="GO:0006302">
    <property type="term" value="P:double-strand break repair"/>
    <property type="evidence" value="ECO:0007669"/>
    <property type="project" value="TreeGrafter"/>
</dbReference>
<dbReference type="InterPro" id="IPR022572">
    <property type="entry name" value="DNA_rep/recomb_RecO_N"/>
</dbReference>
<keyword evidence="5 7" id="KW-0234">DNA repair</keyword>
<dbReference type="NCBIfam" id="TIGR00613">
    <property type="entry name" value="reco"/>
    <property type="match status" value="1"/>
</dbReference>
<dbReference type="GO" id="GO:0006310">
    <property type="term" value="P:DNA recombination"/>
    <property type="evidence" value="ECO:0007669"/>
    <property type="project" value="UniProtKB-UniRule"/>
</dbReference>
<evidence type="ECO:0000259" key="8">
    <source>
        <dbReference type="Pfam" id="PF11967"/>
    </source>
</evidence>
<reference evidence="10" key="1">
    <citation type="submission" date="2017-09" db="EMBL/GenBank/DDBJ databases">
        <title>Depth-based differentiation of microbial function through sediment-hosted aquifers and enrichment of novel symbionts in the deep terrestrial subsurface.</title>
        <authorList>
            <person name="Probst A.J."/>
            <person name="Ladd B."/>
            <person name="Jarett J.K."/>
            <person name="Geller-Mcgrath D.E."/>
            <person name="Sieber C.M.K."/>
            <person name="Emerson J.B."/>
            <person name="Anantharaman K."/>
            <person name="Thomas B.C."/>
            <person name="Malmstrom R."/>
            <person name="Stieglmeier M."/>
            <person name="Klingl A."/>
            <person name="Woyke T."/>
            <person name="Ryan C.M."/>
            <person name="Banfield J.F."/>
        </authorList>
    </citation>
    <scope>NUCLEOTIDE SEQUENCE [LARGE SCALE GENOMIC DNA]</scope>
</reference>